<comment type="caution">
    <text evidence="2">The sequence shown here is derived from an EMBL/GenBank/DDBJ whole genome shotgun (WGS) entry which is preliminary data.</text>
</comment>
<evidence type="ECO:0000259" key="1">
    <source>
        <dbReference type="PROSITE" id="PS50994"/>
    </source>
</evidence>
<name>A0AAV2QQ38_MEGNR</name>
<protein>
    <recommendedName>
        <fullName evidence="1">Integrase catalytic domain-containing protein</fullName>
    </recommendedName>
</protein>
<dbReference type="PANTHER" id="PTHR37984:SF5">
    <property type="entry name" value="PROTEIN NYNRIN-LIKE"/>
    <property type="match status" value="1"/>
</dbReference>
<keyword evidence="3" id="KW-1185">Reference proteome</keyword>
<dbReference type="InterPro" id="IPR050951">
    <property type="entry name" value="Retrovirus_Pol_polyprotein"/>
</dbReference>
<evidence type="ECO:0000313" key="3">
    <source>
        <dbReference type="Proteomes" id="UP001497623"/>
    </source>
</evidence>
<dbReference type="EMBL" id="CAXKWB010009077">
    <property type="protein sequence ID" value="CAL4093396.1"/>
    <property type="molecule type" value="Genomic_DNA"/>
</dbReference>
<reference evidence="2 3" key="1">
    <citation type="submission" date="2024-05" db="EMBL/GenBank/DDBJ databases">
        <authorList>
            <person name="Wallberg A."/>
        </authorList>
    </citation>
    <scope>NUCLEOTIDE SEQUENCE [LARGE SCALE GENOMIC DNA]</scope>
</reference>
<dbReference type="Proteomes" id="UP001497623">
    <property type="component" value="Unassembled WGS sequence"/>
</dbReference>
<dbReference type="AlphaFoldDB" id="A0AAV2QQ38"/>
<proteinExistence type="predicted"/>
<dbReference type="InterPro" id="IPR036397">
    <property type="entry name" value="RNaseH_sf"/>
</dbReference>
<dbReference type="Gene3D" id="3.30.420.10">
    <property type="entry name" value="Ribonuclease H-like superfamily/Ribonuclease H"/>
    <property type="match status" value="1"/>
</dbReference>
<sequence length="444" mass="51838">ELETKYNIHRIYTVAYNPESTGIIEAFNKTLGKNLRILSEKYSDWTRYIQVATMAYNSAIHSATGRSPFSALYFSDPWTTYSSLNLVHKPPSLINDETDLPIQMISRTREIFLDCAHSLQNNELIRNERVNSQRKADIFNPGDLVYMRNVPNQETNIKLQAKWTGPYRLIECITKSIYFLESLVTGRLYRAHGRRIRLIHHDTTLIKHPNLHKCFPTFIDFIEEDDAIYSVPQNEMISDIMLSRNKDENENSQLVTDISILHMRFLVTHTVWISEHNLNISIVDALEMTPAGYVEKLYKQYPYLNIHCNRKRYKNSTVADISNMSKMGAIYKGINTRRSANFKWIMIKCMLLNNTNRVQQLLCSNILADDYKKDLLLDTDNNRQCWLIQGLEQIQQRQYEDLNYIILHIPETFPMTFKGKHTIYGKFKETATTLKASPIINIHP</sequence>
<dbReference type="GO" id="GO:0015074">
    <property type="term" value="P:DNA integration"/>
    <property type="evidence" value="ECO:0007669"/>
    <property type="project" value="InterPro"/>
</dbReference>
<organism evidence="2 3">
    <name type="scientific">Meganyctiphanes norvegica</name>
    <name type="common">Northern krill</name>
    <name type="synonym">Thysanopoda norvegica</name>
    <dbReference type="NCBI Taxonomy" id="48144"/>
    <lineage>
        <taxon>Eukaryota</taxon>
        <taxon>Metazoa</taxon>
        <taxon>Ecdysozoa</taxon>
        <taxon>Arthropoda</taxon>
        <taxon>Crustacea</taxon>
        <taxon>Multicrustacea</taxon>
        <taxon>Malacostraca</taxon>
        <taxon>Eumalacostraca</taxon>
        <taxon>Eucarida</taxon>
        <taxon>Euphausiacea</taxon>
        <taxon>Euphausiidae</taxon>
        <taxon>Meganyctiphanes</taxon>
    </lineage>
</organism>
<dbReference type="SUPFAM" id="SSF53098">
    <property type="entry name" value="Ribonuclease H-like"/>
    <property type="match status" value="1"/>
</dbReference>
<accession>A0AAV2QQ38</accession>
<dbReference type="InterPro" id="IPR001584">
    <property type="entry name" value="Integrase_cat-core"/>
</dbReference>
<feature type="non-terminal residue" evidence="2">
    <location>
        <position position="1"/>
    </location>
</feature>
<gene>
    <name evidence="2" type="ORF">MNOR_LOCUS14851</name>
</gene>
<evidence type="ECO:0000313" key="2">
    <source>
        <dbReference type="EMBL" id="CAL4093396.1"/>
    </source>
</evidence>
<dbReference type="PANTHER" id="PTHR37984">
    <property type="entry name" value="PROTEIN CBG26694"/>
    <property type="match status" value="1"/>
</dbReference>
<dbReference type="PROSITE" id="PS50994">
    <property type="entry name" value="INTEGRASE"/>
    <property type="match status" value="1"/>
</dbReference>
<dbReference type="InterPro" id="IPR012337">
    <property type="entry name" value="RNaseH-like_sf"/>
</dbReference>
<feature type="domain" description="Integrase catalytic" evidence="1">
    <location>
        <begin position="1"/>
        <end position="76"/>
    </location>
</feature>
<dbReference type="GO" id="GO:0003676">
    <property type="term" value="F:nucleic acid binding"/>
    <property type="evidence" value="ECO:0007669"/>
    <property type="project" value="InterPro"/>
</dbReference>